<dbReference type="InterPro" id="IPR000572">
    <property type="entry name" value="OxRdtase_Mopterin-bd_dom"/>
</dbReference>
<feature type="domain" description="Oxidoreductase molybdopterin-binding" evidence="2">
    <location>
        <begin position="21"/>
        <end position="183"/>
    </location>
</feature>
<name>A0ABV3K1K2_STRON</name>
<dbReference type="SUPFAM" id="SSF81296">
    <property type="entry name" value="E set domains"/>
    <property type="match status" value="1"/>
</dbReference>
<dbReference type="SUPFAM" id="SSF56524">
    <property type="entry name" value="Oxidoreductase molybdopterin-binding domain"/>
    <property type="match status" value="1"/>
</dbReference>
<dbReference type="PRINTS" id="PR00407">
    <property type="entry name" value="EUMOPTERIN"/>
</dbReference>
<evidence type="ECO:0000259" key="2">
    <source>
        <dbReference type="Pfam" id="PF00174"/>
    </source>
</evidence>
<proteinExistence type="predicted"/>
<dbReference type="RefSeq" id="WP_109279173.1">
    <property type="nucleotide sequence ID" value="NZ_JBFAUK010000013.1"/>
</dbReference>
<dbReference type="PANTHER" id="PTHR19372">
    <property type="entry name" value="SULFITE REDUCTASE"/>
    <property type="match status" value="1"/>
</dbReference>
<evidence type="ECO:0000313" key="3">
    <source>
        <dbReference type="EMBL" id="MEV5508394.1"/>
    </source>
</evidence>
<dbReference type="InterPro" id="IPR036374">
    <property type="entry name" value="OxRdtase_Mopterin-bd_sf"/>
</dbReference>
<feature type="region of interest" description="Disordered" evidence="1">
    <location>
        <begin position="275"/>
        <end position="301"/>
    </location>
</feature>
<dbReference type="EMBL" id="JBFAUK010000013">
    <property type="protein sequence ID" value="MEV5508394.1"/>
    <property type="molecule type" value="Genomic_DNA"/>
</dbReference>
<dbReference type="Gene3D" id="3.90.420.10">
    <property type="entry name" value="Oxidoreductase, molybdopterin-binding domain"/>
    <property type="match status" value="1"/>
</dbReference>
<dbReference type="Proteomes" id="UP001552594">
    <property type="component" value="Unassembled WGS sequence"/>
</dbReference>
<dbReference type="Pfam" id="PF00174">
    <property type="entry name" value="Oxidored_molyb"/>
    <property type="match status" value="1"/>
</dbReference>
<evidence type="ECO:0000256" key="1">
    <source>
        <dbReference type="SAM" id="MobiDB-lite"/>
    </source>
</evidence>
<sequence>MDPVLTDTFVTPVDRVFFRKHLSVPEIDAKSWTLSVEGLVDQPLRLSLSDIEALPAQRRTVVHECFGNPFSPDVPTRAVANLEWTGVPLATLLDRAAPQASARHIWFEGADRGSFLGEDGLTFLKDLPLEAAREHTLLAYLLNGQPLPTRHGFPLRAVVPGMFGTNSVKWLSRIVLADHRPEHMFTTRLYNRVLPGSTTPIPVREIDVNSKLLSPRDGEQLPGPRVEISGRAWSLTEVTGVEVAVDDGPWEPAALHPRGSDLAWQPFSLTRTLAPGTHRIRSRATDREGRMQPGPGARNSVHEITVEVAAQGRRPPAVLLQ</sequence>
<gene>
    <name evidence="3" type="ORF">AB0L16_18270</name>
</gene>
<keyword evidence="4" id="KW-1185">Reference proteome</keyword>
<dbReference type="PANTHER" id="PTHR19372:SF7">
    <property type="entry name" value="SULFITE OXIDASE, MITOCHONDRIAL"/>
    <property type="match status" value="1"/>
</dbReference>
<comment type="caution">
    <text evidence="3">The sequence shown here is derived from an EMBL/GenBank/DDBJ whole genome shotgun (WGS) entry which is preliminary data.</text>
</comment>
<dbReference type="Gene3D" id="2.60.40.650">
    <property type="match status" value="1"/>
</dbReference>
<dbReference type="InterPro" id="IPR008335">
    <property type="entry name" value="Mopterin_OxRdtase_euk"/>
</dbReference>
<organism evidence="3 4">
    <name type="scientific">Streptomyces orinoci</name>
    <name type="common">Streptoverticillium orinoci</name>
    <dbReference type="NCBI Taxonomy" id="67339"/>
    <lineage>
        <taxon>Bacteria</taxon>
        <taxon>Bacillati</taxon>
        <taxon>Actinomycetota</taxon>
        <taxon>Actinomycetes</taxon>
        <taxon>Kitasatosporales</taxon>
        <taxon>Streptomycetaceae</taxon>
        <taxon>Streptomyces</taxon>
    </lineage>
</organism>
<accession>A0ABV3K1K2</accession>
<dbReference type="InterPro" id="IPR014756">
    <property type="entry name" value="Ig_E-set"/>
</dbReference>
<evidence type="ECO:0000313" key="4">
    <source>
        <dbReference type="Proteomes" id="UP001552594"/>
    </source>
</evidence>
<reference evidence="3 4" key="1">
    <citation type="submission" date="2024-06" db="EMBL/GenBank/DDBJ databases">
        <title>The Natural Products Discovery Center: Release of the First 8490 Sequenced Strains for Exploring Actinobacteria Biosynthetic Diversity.</title>
        <authorList>
            <person name="Kalkreuter E."/>
            <person name="Kautsar S.A."/>
            <person name="Yang D."/>
            <person name="Bader C.D."/>
            <person name="Teijaro C.N."/>
            <person name="Fluegel L."/>
            <person name="Davis C.M."/>
            <person name="Simpson J.R."/>
            <person name="Lauterbach L."/>
            <person name="Steele A.D."/>
            <person name="Gui C."/>
            <person name="Meng S."/>
            <person name="Li G."/>
            <person name="Viehrig K."/>
            <person name="Ye F."/>
            <person name="Su P."/>
            <person name="Kiefer A.F."/>
            <person name="Nichols A."/>
            <person name="Cepeda A.J."/>
            <person name="Yan W."/>
            <person name="Fan B."/>
            <person name="Jiang Y."/>
            <person name="Adhikari A."/>
            <person name="Zheng C.-J."/>
            <person name="Schuster L."/>
            <person name="Cowan T.M."/>
            <person name="Smanski M.J."/>
            <person name="Chevrette M.G."/>
            <person name="De Carvalho L.P.S."/>
            <person name="Shen B."/>
        </authorList>
    </citation>
    <scope>NUCLEOTIDE SEQUENCE [LARGE SCALE GENOMIC DNA]</scope>
    <source>
        <strain evidence="3 4">NPDC052347</strain>
    </source>
</reference>
<protein>
    <submittedName>
        <fullName evidence="3">Molybdopterin-dependent oxidoreductase</fullName>
    </submittedName>
</protein>